<organism evidence="2 3">
    <name type="scientific">Isoptericola hypogeus</name>
    <dbReference type="NCBI Taxonomy" id="300179"/>
    <lineage>
        <taxon>Bacteria</taxon>
        <taxon>Bacillati</taxon>
        <taxon>Actinomycetota</taxon>
        <taxon>Actinomycetes</taxon>
        <taxon>Micrococcales</taxon>
        <taxon>Promicromonosporaceae</taxon>
        <taxon>Isoptericola</taxon>
    </lineage>
</organism>
<sequence>MGFVPVADGVLVTTSRRESTTTVLALGRRGGSGGVAALLVDPAWAADELVAIADEAAARGVRVAAGFATHAHHDHLLWHPRLGTHVPRWATATTAATAGRERSRLLAEVRADGRRFGGPECPPQVLDLVGRVTAMRSSRLPDPDDLLPAAEVVEHDGHAPGHGALWLPVARVLVAGDMLSDVELPLPCDEITGTADVGAYLAGLDRLAPFVGRADVLVPGHGTPTDRPTARLDADRRYLDAVLAGRAVDDPRLARPGMAAEHARLERALAGGRADR</sequence>
<evidence type="ECO:0000313" key="3">
    <source>
        <dbReference type="Proteomes" id="UP001501138"/>
    </source>
</evidence>
<protein>
    <submittedName>
        <fullName evidence="2">MBL fold metallo-hydrolase</fullName>
    </submittedName>
</protein>
<reference evidence="2 3" key="1">
    <citation type="journal article" date="2019" name="Int. J. Syst. Evol. Microbiol.">
        <title>The Global Catalogue of Microorganisms (GCM) 10K type strain sequencing project: providing services to taxonomists for standard genome sequencing and annotation.</title>
        <authorList>
            <consortium name="The Broad Institute Genomics Platform"/>
            <consortium name="The Broad Institute Genome Sequencing Center for Infectious Disease"/>
            <person name="Wu L."/>
            <person name="Ma J."/>
        </authorList>
    </citation>
    <scope>NUCLEOTIDE SEQUENCE [LARGE SCALE GENOMIC DNA]</scope>
    <source>
        <strain evidence="2 3">JCM 15589</strain>
    </source>
</reference>
<dbReference type="InterPro" id="IPR050855">
    <property type="entry name" value="NDM-1-like"/>
</dbReference>
<evidence type="ECO:0000313" key="2">
    <source>
        <dbReference type="EMBL" id="GAA1734392.1"/>
    </source>
</evidence>
<dbReference type="InterPro" id="IPR001279">
    <property type="entry name" value="Metallo-B-lactamas"/>
</dbReference>
<dbReference type="PANTHER" id="PTHR42951">
    <property type="entry name" value="METALLO-BETA-LACTAMASE DOMAIN-CONTAINING"/>
    <property type="match status" value="1"/>
</dbReference>
<keyword evidence="3" id="KW-1185">Reference proteome</keyword>
<comment type="caution">
    <text evidence="2">The sequence shown here is derived from an EMBL/GenBank/DDBJ whole genome shotgun (WGS) entry which is preliminary data.</text>
</comment>
<proteinExistence type="predicted"/>
<dbReference type="SUPFAM" id="SSF56281">
    <property type="entry name" value="Metallo-hydrolase/oxidoreductase"/>
    <property type="match status" value="1"/>
</dbReference>
<dbReference type="PANTHER" id="PTHR42951:SF22">
    <property type="entry name" value="METALLO BETA-LACTAMASE SUPERFAMILY LIPOPROTEIN"/>
    <property type="match status" value="1"/>
</dbReference>
<feature type="domain" description="Metallo-beta-lactamase" evidence="1">
    <location>
        <begin position="20"/>
        <end position="221"/>
    </location>
</feature>
<evidence type="ECO:0000259" key="1">
    <source>
        <dbReference type="SMART" id="SM00849"/>
    </source>
</evidence>
<name>A0ABN2JRE0_9MICO</name>
<accession>A0ABN2JRE0</accession>
<dbReference type="SMART" id="SM00849">
    <property type="entry name" value="Lactamase_B"/>
    <property type="match status" value="1"/>
</dbReference>
<dbReference type="EMBL" id="BAAAPM010000008">
    <property type="protein sequence ID" value="GAA1734392.1"/>
    <property type="molecule type" value="Genomic_DNA"/>
</dbReference>
<dbReference type="RefSeq" id="WP_344249608.1">
    <property type="nucleotide sequence ID" value="NZ_BAAAPM010000008.1"/>
</dbReference>
<dbReference type="InterPro" id="IPR036866">
    <property type="entry name" value="RibonucZ/Hydroxyglut_hydro"/>
</dbReference>
<gene>
    <name evidence="2" type="ORF">GCM10009809_32080</name>
</gene>
<dbReference type="Gene3D" id="3.60.15.10">
    <property type="entry name" value="Ribonuclease Z/Hydroxyacylglutathione hydrolase-like"/>
    <property type="match status" value="1"/>
</dbReference>
<dbReference type="Proteomes" id="UP001501138">
    <property type="component" value="Unassembled WGS sequence"/>
</dbReference>